<dbReference type="Gene3D" id="1.20.1280.50">
    <property type="match status" value="1"/>
</dbReference>
<dbReference type="InterPro" id="IPR036047">
    <property type="entry name" value="F-box-like_dom_sf"/>
</dbReference>
<accession>A0AA88DYK7</accession>
<organism evidence="2 3">
    <name type="scientific">Ficus carica</name>
    <name type="common">Common fig</name>
    <dbReference type="NCBI Taxonomy" id="3494"/>
    <lineage>
        <taxon>Eukaryota</taxon>
        <taxon>Viridiplantae</taxon>
        <taxon>Streptophyta</taxon>
        <taxon>Embryophyta</taxon>
        <taxon>Tracheophyta</taxon>
        <taxon>Spermatophyta</taxon>
        <taxon>Magnoliopsida</taxon>
        <taxon>eudicotyledons</taxon>
        <taxon>Gunneridae</taxon>
        <taxon>Pentapetalae</taxon>
        <taxon>rosids</taxon>
        <taxon>fabids</taxon>
        <taxon>Rosales</taxon>
        <taxon>Moraceae</taxon>
        <taxon>Ficeae</taxon>
        <taxon>Ficus</taxon>
    </lineage>
</organism>
<proteinExistence type="predicted"/>
<evidence type="ECO:0000313" key="3">
    <source>
        <dbReference type="Proteomes" id="UP001187192"/>
    </source>
</evidence>
<dbReference type="InterPro" id="IPR001810">
    <property type="entry name" value="F-box_dom"/>
</dbReference>
<dbReference type="PANTHER" id="PTHR32212:SF234">
    <property type="entry name" value="F-BOX_LRR-REPEAT PROTEIN 13-LIKE"/>
    <property type="match status" value="1"/>
</dbReference>
<reference evidence="2" key="1">
    <citation type="submission" date="2023-07" db="EMBL/GenBank/DDBJ databases">
        <title>draft genome sequence of fig (Ficus carica).</title>
        <authorList>
            <person name="Takahashi T."/>
            <person name="Nishimura K."/>
        </authorList>
    </citation>
    <scope>NUCLEOTIDE SEQUENCE</scope>
</reference>
<dbReference type="InterPro" id="IPR053781">
    <property type="entry name" value="F-box_AtFBL13-like"/>
</dbReference>
<keyword evidence="3" id="KW-1185">Reference proteome</keyword>
<dbReference type="EMBL" id="BTGU01000170">
    <property type="protein sequence ID" value="GMN64166.1"/>
    <property type="molecule type" value="Genomic_DNA"/>
</dbReference>
<dbReference type="Pfam" id="PF00646">
    <property type="entry name" value="F-box"/>
    <property type="match status" value="1"/>
</dbReference>
<sequence>MAKRTRHHPIIIMAGKKMKRDNRMEKDREPETVFENRISELPDAIILHILSFLPTLDAVRMSVLSKRWRSMWTLVPVLDFSSLREILSIRNHVGSFDTLGRVGSIKHSYFSVAGSQAYEGRDGLSTVEEGDAQKMLALDCTFFGDVDHGSDSTFFRPPVSINLSQA</sequence>
<name>A0AA88DYK7_FICCA</name>
<dbReference type="PANTHER" id="PTHR32212">
    <property type="entry name" value="CYCLIN-LIKE F-BOX"/>
    <property type="match status" value="1"/>
</dbReference>
<dbReference type="SMART" id="SM00256">
    <property type="entry name" value="FBOX"/>
    <property type="match status" value="1"/>
</dbReference>
<dbReference type="PROSITE" id="PS50181">
    <property type="entry name" value="FBOX"/>
    <property type="match status" value="1"/>
</dbReference>
<dbReference type="CDD" id="cd22160">
    <property type="entry name" value="F-box_AtFBL13-like"/>
    <property type="match status" value="1"/>
</dbReference>
<comment type="caution">
    <text evidence="2">The sequence shown here is derived from an EMBL/GenBank/DDBJ whole genome shotgun (WGS) entry which is preliminary data.</text>
</comment>
<gene>
    <name evidence="2" type="ORF">TIFTF001_033232</name>
</gene>
<dbReference type="SUPFAM" id="SSF81383">
    <property type="entry name" value="F-box domain"/>
    <property type="match status" value="1"/>
</dbReference>
<evidence type="ECO:0000259" key="1">
    <source>
        <dbReference type="PROSITE" id="PS50181"/>
    </source>
</evidence>
<dbReference type="AlphaFoldDB" id="A0AA88DYK7"/>
<protein>
    <recommendedName>
        <fullName evidence="1">F-box domain-containing protein</fullName>
    </recommendedName>
</protein>
<feature type="domain" description="F-box" evidence="1">
    <location>
        <begin position="35"/>
        <end position="71"/>
    </location>
</feature>
<evidence type="ECO:0000313" key="2">
    <source>
        <dbReference type="EMBL" id="GMN64166.1"/>
    </source>
</evidence>
<dbReference type="Proteomes" id="UP001187192">
    <property type="component" value="Unassembled WGS sequence"/>
</dbReference>